<dbReference type="InterPro" id="IPR012341">
    <property type="entry name" value="6hp_glycosidase-like_sf"/>
</dbReference>
<keyword evidence="3" id="KW-1185">Reference proteome</keyword>
<dbReference type="InterPro" id="IPR052043">
    <property type="entry name" value="PolySaccharide_Degr_Enz"/>
</dbReference>
<dbReference type="Proteomes" id="UP000237749">
    <property type="component" value="Unassembled WGS sequence"/>
</dbReference>
<sequence>MCPNYFVGWQQKGSGKRMENLKEKINLLVSSFEKILYDEDDIFLKNMQTNNLAGDNPERYRYWEWTQGVGLFGLWKIYEETGEEEIIEKLNKYYERQLTIGLPARNINTTAPLLALTYLVEKDGNETYMEICRDWAQWLVDELPKTEEGGFQHLTSDTLNEQELWDDTLFMSVLFLARMGVILKKQEWIDEAEYQFLIHVKYLADKKTGLWYHGWTFHGCHNFAGAFWGRGNSWITMAIPELFGIIPCSGAVKHYLTEVLKNQIDALVSYQNENGMWHTVIDDNTSYVEASATCGFGYGILKAVHLGLVDASFEASARKALLPVLQCIDTEGVVHQVSYGTPMGRESVQFYKDIELRPMPYGQAMAMLFLLEASK</sequence>
<gene>
    <name evidence="2" type="ORF">BXY41_110138</name>
</gene>
<dbReference type="EMBL" id="PTJA01000010">
    <property type="protein sequence ID" value="PPK79412.1"/>
    <property type="molecule type" value="Genomic_DNA"/>
</dbReference>
<dbReference type="SUPFAM" id="SSF48208">
    <property type="entry name" value="Six-hairpin glycosidases"/>
    <property type="match status" value="1"/>
</dbReference>
<protein>
    <submittedName>
        <fullName evidence="2">Unsaturated rhamnogalacturonyl hydrolase</fullName>
    </submittedName>
</protein>
<evidence type="ECO:0000313" key="3">
    <source>
        <dbReference type="Proteomes" id="UP000237749"/>
    </source>
</evidence>
<evidence type="ECO:0000256" key="1">
    <source>
        <dbReference type="ARBA" id="ARBA00022801"/>
    </source>
</evidence>
<dbReference type="PANTHER" id="PTHR33886">
    <property type="entry name" value="UNSATURATED RHAMNOGALACTURONAN HYDROLASE (EUROFUNG)"/>
    <property type="match status" value="1"/>
</dbReference>
<dbReference type="AlphaFoldDB" id="A0A2S6HPP2"/>
<reference evidence="2 3" key="1">
    <citation type="submission" date="2018-02" db="EMBL/GenBank/DDBJ databases">
        <title>Genomic Encyclopedia of Archaeal and Bacterial Type Strains, Phase II (KMG-II): from individual species to whole genera.</title>
        <authorList>
            <person name="Goeker M."/>
        </authorList>
    </citation>
    <scope>NUCLEOTIDE SEQUENCE [LARGE SCALE GENOMIC DNA]</scope>
    <source>
        <strain evidence="2 3">DSM 3808</strain>
    </source>
</reference>
<dbReference type="Pfam" id="PF07470">
    <property type="entry name" value="Glyco_hydro_88"/>
    <property type="match status" value="1"/>
</dbReference>
<accession>A0A2S6HPP2</accession>
<proteinExistence type="predicted"/>
<comment type="caution">
    <text evidence="2">The sequence shown here is derived from an EMBL/GenBank/DDBJ whole genome shotgun (WGS) entry which is preliminary data.</text>
</comment>
<keyword evidence="1 2" id="KW-0378">Hydrolase</keyword>
<organism evidence="2 3">
    <name type="scientific">Lacrimispora xylanisolvens</name>
    <dbReference type="NCBI Taxonomy" id="384636"/>
    <lineage>
        <taxon>Bacteria</taxon>
        <taxon>Bacillati</taxon>
        <taxon>Bacillota</taxon>
        <taxon>Clostridia</taxon>
        <taxon>Lachnospirales</taxon>
        <taxon>Lachnospiraceae</taxon>
        <taxon>Lacrimispora</taxon>
    </lineage>
</organism>
<dbReference type="PANTHER" id="PTHR33886:SF8">
    <property type="entry name" value="UNSATURATED RHAMNOGALACTURONAN HYDROLASE (EUROFUNG)"/>
    <property type="match status" value="1"/>
</dbReference>
<dbReference type="GO" id="GO:0005975">
    <property type="term" value="P:carbohydrate metabolic process"/>
    <property type="evidence" value="ECO:0007669"/>
    <property type="project" value="InterPro"/>
</dbReference>
<dbReference type="InterPro" id="IPR008928">
    <property type="entry name" value="6-hairpin_glycosidase_sf"/>
</dbReference>
<evidence type="ECO:0000313" key="2">
    <source>
        <dbReference type="EMBL" id="PPK79412.1"/>
    </source>
</evidence>
<dbReference type="InterPro" id="IPR010905">
    <property type="entry name" value="Glyco_hydro_88"/>
</dbReference>
<name>A0A2S6HPP2_9FIRM</name>
<dbReference type="GO" id="GO:0016787">
    <property type="term" value="F:hydrolase activity"/>
    <property type="evidence" value="ECO:0007669"/>
    <property type="project" value="UniProtKB-KW"/>
</dbReference>
<dbReference type="Gene3D" id="1.50.10.10">
    <property type="match status" value="1"/>
</dbReference>